<dbReference type="EMBL" id="JABSWW010000001">
    <property type="protein sequence ID" value="NRT90004.1"/>
    <property type="molecule type" value="Genomic_DNA"/>
</dbReference>
<comment type="caution">
    <text evidence="1">The sequence shown here is derived from an EMBL/GenBank/DDBJ whole genome shotgun (WGS) entry which is preliminary data.</text>
</comment>
<proteinExistence type="predicted"/>
<organism evidence="1 2">
    <name type="scientific">Clostridium beijerinckii</name>
    <name type="common">Clostridium MP</name>
    <dbReference type="NCBI Taxonomy" id="1520"/>
    <lineage>
        <taxon>Bacteria</taxon>
        <taxon>Bacillati</taxon>
        <taxon>Bacillota</taxon>
        <taxon>Clostridia</taxon>
        <taxon>Eubacteriales</taxon>
        <taxon>Clostridiaceae</taxon>
        <taxon>Clostridium</taxon>
    </lineage>
</organism>
<name>A0AAX0B461_CLOBE</name>
<reference evidence="1" key="1">
    <citation type="submission" date="2020-05" db="EMBL/GenBank/DDBJ databases">
        <authorList>
            <person name="Brown S."/>
            <person name="Huntemann M."/>
            <person name="Clum A."/>
            <person name="Spunde A."/>
            <person name="Palaniappan K."/>
            <person name="Ritter S."/>
            <person name="Mikhailova N."/>
            <person name="Chen I.-M."/>
            <person name="Stamatis D."/>
            <person name="Reddy T."/>
            <person name="O'Malley R."/>
            <person name="Daum C."/>
            <person name="Shapiro N."/>
            <person name="Ivanova N."/>
            <person name="Kyrpides N."/>
            <person name="Woyke T."/>
        </authorList>
    </citation>
    <scope>NUCLEOTIDE SEQUENCE</scope>
    <source>
        <strain evidence="1">DJ080</strain>
    </source>
</reference>
<gene>
    <name evidence="1" type="ORF">B0H41_003683</name>
</gene>
<evidence type="ECO:0000313" key="1">
    <source>
        <dbReference type="EMBL" id="NRT90004.1"/>
    </source>
</evidence>
<dbReference type="RefSeq" id="WP_173711373.1">
    <property type="nucleotide sequence ID" value="NZ_JABSWW010000001.1"/>
</dbReference>
<evidence type="ECO:0008006" key="3">
    <source>
        <dbReference type="Google" id="ProtNLM"/>
    </source>
</evidence>
<dbReference type="Proteomes" id="UP001193748">
    <property type="component" value="Unassembled WGS sequence"/>
</dbReference>
<sequence>MEIKLDETELLTILQGLEALYDDSKELKNIIYCDEQEYLIDVKEMRKLHNKLLIQAQNEGYLEKDVSLI</sequence>
<protein>
    <recommendedName>
        <fullName evidence="3">Phage protein</fullName>
    </recommendedName>
</protein>
<accession>A0AAX0B461</accession>
<evidence type="ECO:0000313" key="2">
    <source>
        <dbReference type="Proteomes" id="UP001193748"/>
    </source>
</evidence>
<dbReference type="AlphaFoldDB" id="A0AAX0B461"/>
<reference evidence="1" key="2">
    <citation type="journal article" date="2022" name="Nat. Biotechnol.">
        <title>Carbon-negative production of acetone and isopropanol by gas fermentation at industrial pilot scale.</title>
        <authorList>
            <person name="Liew F.E."/>
            <person name="Nogle R."/>
            <person name="Abdalla T."/>
            <person name="Rasor B.J."/>
            <person name="Canter C."/>
            <person name="Jensen R.O."/>
            <person name="Wang L."/>
            <person name="Strutz J."/>
            <person name="Chirania P."/>
            <person name="De Tissera S."/>
            <person name="Mueller A.P."/>
            <person name="Ruan Z."/>
            <person name="Gao A."/>
            <person name="Tran L."/>
            <person name="Engle N.L."/>
            <person name="Bromley J.C."/>
            <person name="Daniell J."/>
            <person name="Conrado R."/>
            <person name="Tschaplinski T.J."/>
            <person name="Giannone R.J."/>
            <person name="Hettich R.L."/>
            <person name="Karim A.S."/>
            <person name="Simpson S.D."/>
            <person name="Brown S.D."/>
            <person name="Leang C."/>
            <person name="Jewett M.C."/>
            <person name="Kopke M."/>
        </authorList>
    </citation>
    <scope>NUCLEOTIDE SEQUENCE</scope>
    <source>
        <strain evidence="1">DJ080</strain>
    </source>
</reference>